<dbReference type="PANTHER" id="PTHR43343">
    <property type="entry name" value="PEPTIDASE S12"/>
    <property type="match status" value="1"/>
</dbReference>
<keyword evidence="1" id="KW-0645">Protease</keyword>
<evidence type="ECO:0000256" key="1">
    <source>
        <dbReference type="ARBA" id="ARBA00022670"/>
    </source>
</evidence>
<reference evidence="4" key="1">
    <citation type="submission" date="2020-07" db="EMBL/GenBank/DDBJ databases">
        <title>Huge and variable diversity of episymbiotic CPR bacteria and DPANN archaea in groundwater ecosystems.</title>
        <authorList>
            <person name="He C.Y."/>
            <person name="Keren R."/>
            <person name="Whittaker M."/>
            <person name="Farag I.F."/>
            <person name="Doudna J."/>
            <person name="Cate J.H.D."/>
            <person name="Banfield J.F."/>
        </authorList>
    </citation>
    <scope>NUCLEOTIDE SEQUENCE</scope>
    <source>
        <strain evidence="4">NC_groundwater_193_Ag_S-0.1um_51_7</strain>
    </source>
</reference>
<evidence type="ECO:0000313" key="5">
    <source>
        <dbReference type="Proteomes" id="UP000724148"/>
    </source>
</evidence>
<dbReference type="PROSITE" id="PS50106">
    <property type="entry name" value="PDZ"/>
    <property type="match status" value="1"/>
</dbReference>
<dbReference type="AlphaFoldDB" id="A0A931WPT0"/>
<sequence length="360" mass="38871">MTRTHEATVEEAIKTALPAVVSIVIAKDEKEVAREISEENWKDIEKIAAEEKAPATRKEIMSHLPRTEDGKVRVGWGSGFFVSPNGHVLTNKHVVVDAEAEYIVKTVSEDTHTAKVLARDPLNDVAVLKIEGKDFPTIRFGDSNKIQLGQTVIALGNALGEFQNTVSAGIISGLSRFLTNVLDSAGESEHLRGLIQTDAAINPGNSGGPLINLHGEVIGINVATVFGAENISFAIPINRAKRDIADVFKFGRIRKPMLGIRYVPVTAELQKKLKLPVSHGLLVHGERVPGYQGVLKHSPAEKAGIQDGDIILAVNGAVLSETETLEDILENSEIGSTLTLQVLQKDGKKTDTGVVLEERK</sequence>
<dbReference type="GO" id="GO:0006508">
    <property type="term" value="P:proteolysis"/>
    <property type="evidence" value="ECO:0007669"/>
    <property type="project" value="UniProtKB-KW"/>
</dbReference>
<dbReference type="InterPro" id="IPR001940">
    <property type="entry name" value="Peptidase_S1C"/>
</dbReference>
<comment type="caution">
    <text evidence="4">The sequence shown here is derived from an EMBL/GenBank/DDBJ whole genome shotgun (WGS) entry which is preliminary data.</text>
</comment>
<dbReference type="PANTHER" id="PTHR43343:SF3">
    <property type="entry name" value="PROTEASE DO-LIKE 8, CHLOROPLASTIC"/>
    <property type="match status" value="1"/>
</dbReference>
<evidence type="ECO:0000256" key="2">
    <source>
        <dbReference type="ARBA" id="ARBA00022801"/>
    </source>
</evidence>
<protein>
    <submittedName>
        <fullName evidence="4">Trypsin-like peptidase domain-containing protein</fullName>
    </submittedName>
</protein>
<dbReference type="Gene3D" id="2.30.42.10">
    <property type="match status" value="1"/>
</dbReference>
<dbReference type="SUPFAM" id="SSF50494">
    <property type="entry name" value="Trypsin-like serine proteases"/>
    <property type="match status" value="1"/>
</dbReference>
<proteinExistence type="predicted"/>
<dbReference type="EMBL" id="JACOZA010000076">
    <property type="protein sequence ID" value="MBI2097076.1"/>
    <property type="molecule type" value="Genomic_DNA"/>
</dbReference>
<dbReference type="PRINTS" id="PR00834">
    <property type="entry name" value="PROTEASES2C"/>
</dbReference>
<dbReference type="SMART" id="SM00228">
    <property type="entry name" value="PDZ"/>
    <property type="match status" value="1"/>
</dbReference>
<name>A0A931WPT0_9BACT</name>
<evidence type="ECO:0000259" key="3">
    <source>
        <dbReference type="PROSITE" id="PS50106"/>
    </source>
</evidence>
<dbReference type="CDD" id="cd06779">
    <property type="entry name" value="cpPDZ_Deg_HtrA-like"/>
    <property type="match status" value="1"/>
</dbReference>
<evidence type="ECO:0000313" key="4">
    <source>
        <dbReference type="EMBL" id="MBI2097076.1"/>
    </source>
</evidence>
<dbReference type="InterPro" id="IPR036034">
    <property type="entry name" value="PDZ_sf"/>
</dbReference>
<dbReference type="Pfam" id="PF17820">
    <property type="entry name" value="PDZ_6"/>
    <property type="match status" value="1"/>
</dbReference>
<dbReference type="SUPFAM" id="SSF50156">
    <property type="entry name" value="PDZ domain-like"/>
    <property type="match status" value="1"/>
</dbReference>
<dbReference type="GO" id="GO:0004252">
    <property type="term" value="F:serine-type endopeptidase activity"/>
    <property type="evidence" value="ECO:0007669"/>
    <property type="project" value="InterPro"/>
</dbReference>
<dbReference type="InterPro" id="IPR009003">
    <property type="entry name" value="Peptidase_S1_PA"/>
</dbReference>
<dbReference type="Gene3D" id="2.40.10.120">
    <property type="match status" value="1"/>
</dbReference>
<accession>A0A931WPT0</accession>
<dbReference type="Pfam" id="PF13365">
    <property type="entry name" value="Trypsin_2"/>
    <property type="match status" value="1"/>
</dbReference>
<dbReference type="InterPro" id="IPR051201">
    <property type="entry name" value="Chloro_Bact_Ser_Proteases"/>
</dbReference>
<gene>
    <name evidence="4" type="ORF">HYT40_02930</name>
</gene>
<dbReference type="InterPro" id="IPR041489">
    <property type="entry name" value="PDZ_6"/>
</dbReference>
<keyword evidence="2" id="KW-0378">Hydrolase</keyword>
<dbReference type="Proteomes" id="UP000724148">
    <property type="component" value="Unassembled WGS sequence"/>
</dbReference>
<dbReference type="InterPro" id="IPR001478">
    <property type="entry name" value="PDZ"/>
</dbReference>
<organism evidence="4 5">
    <name type="scientific">Candidatus Sungiibacteriota bacterium</name>
    <dbReference type="NCBI Taxonomy" id="2750080"/>
    <lineage>
        <taxon>Bacteria</taxon>
        <taxon>Candidatus Sungiibacteriota</taxon>
    </lineage>
</organism>
<feature type="domain" description="PDZ" evidence="3">
    <location>
        <begin position="266"/>
        <end position="346"/>
    </location>
</feature>